<evidence type="ECO:0000256" key="1">
    <source>
        <dbReference type="SAM" id="Phobius"/>
    </source>
</evidence>
<reference evidence="2 3" key="1">
    <citation type="submission" date="2019-05" db="EMBL/GenBank/DDBJ databases">
        <title>Another draft genome of Portunus trituberculatus and its Hox gene families provides insights of decapod evolution.</title>
        <authorList>
            <person name="Jeong J.-H."/>
            <person name="Song I."/>
            <person name="Kim S."/>
            <person name="Choi T."/>
            <person name="Kim D."/>
            <person name="Ryu S."/>
            <person name="Kim W."/>
        </authorList>
    </citation>
    <scope>NUCLEOTIDE SEQUENCE [LARGE SCALE GENOMIC DNA]</scope>
    <source>
        <tissue evidence="2">Muscle</tissue>
    </source>
</reference>
<feature type="transmembrane region" description="Helical" evidence="1">
    <location>
        <begin position="6"/>
        <end position="25"/>
    </location>
</feature>
<feature type="transmembrane region" description="Helical" evidence="1">
    <location>
        <begin position="37"/>
        <end position="54"/>
    </location>
</feature>
<sequence>MLYLFFGTPCCLPLFLLLRIALLLLHHHQHHHHHYILLSLLLLLLFLLLLSYISSVTADTTTATTHYLSLLRLSLLFLFPTSREAIHPALEQDWEWREFALVVVGAASLLVWRCSYTST</sequence>
<keyword evidence="3" id="KW-1185">Reference proteome</keyword>
<comment type="caution">
    <text evidence="2">The sequence shown here is derived from an EMBL/GenBank/DDBJ whole genome shotgun (WGS) entry which is preliminary data.</text>
</comment>
<keyword evidence="1" id="KW-0812">Transmembrane</keyword>
<accession>A0A5B7K1S9</accession>
<keyword evidence="1" id="KW-0472">Membrane</keyword>
<dbReference type="AlphaFoldDB" id="A0A5B7K1S9"/>
<protein>
    <submittedName>
        <fullName evidence="2">Uncharacterized protein</fullName>
    </submittedName>
</protein>
<keyword evidence="1" id="KW-1133">Transmembrane helix</keyword>
<organism evidence="2 3">
    <name type="scientific">Portunus trituberculatus</name>
    <name type="common">Swimming crab</name>
    <name type="synonym">Neptunus trituberculatus</name>
    <dbReference type="NCBI Taxonomy" id="210409"/>
    <lineage>
        <taxon>Eukaryota</taxon>
        <taxon>Metazoa</taxon>
        <taxon>Ecdysozoa</taxon>
        <taxon>Arthropoda</taxon>
        <taxon>Crustacea</taxon>
        <taxon>Multicrustacea</taxon>
        <taxon>Malacostraca</taxon>
        <taxon>Eumalacostraca</taxon>
        <taxon>Eucarida</taxon>
        <taxon>Decapoda</taxon>
        <taxon>Pleocyemata</taxon>
        <taxon>Brachyura</taxon>
        <taxon>Eubrachyura</taxon>
        <taxon>Portunoidea</taxon>
        <taxon>Portunidae</taxon>
        <taxon>Portuninae</taxon>
        <taxon>Portunus</taxon>
    </lineage>
</organism>
<dbReference type="Proteomes" id="UP000324222">
    <property type="component" value="Unassembled WGS sequence"/>
</dbReference>
<evidence type="ECO:0000313" key="3">
    <source>
        <dbReference type="Proteomes" id="UP000324222"/>
    </source>
</evidence>
<evidence type="ECO:0000313" key="2">
    <source>
        <dbReference type="EMBL" id="MPD02403.1"/>
    </source>
</evidence>
<dbReference type="EMBL" id="VSRR010131241">
    <property type="protein sequence ID" value="MPD02403.1"/>
    <property type="molecule type" value="Genomic_DNA"/>
</dbReference>
<name>A0A5B7K1S9_PORTR</name>
<proteinExistence type="predicted"/>
<gene>
    <name evidence="2" type="ORF">E2C01_097982</name>
</gene>